<reference evidence="1" key="2">
    <citation type="journal article" date="2015" name="Data Brief">
        <title>Shoot transcriptome of the giant reed, Arundo donax.</title>
        <authorList>
            <person name="Barrero R.A."/>
            <person name="Guerrero F.D."/>
            <person name="Moolhuijzen P."/>
            <person name="Goolsby J.A."/>
            <person name="Tidwell J."/>
            <person name="Bellgard S.E."/>
            <person name="Bellgard M.I."/>
        </authorList>
    </citation>
    <scope>NUCLEOTIDE SEQUENCE</scope>
    <source>
        <tissue evidence="1">Shoot tissue taken approximately 20 cm above the soil surface</tissue>
    </source>
</reference>
<protein>
    <submittedName>
        <fullName evidence="1">Uncharacterized protein</fullName>
    </submittedName>
</protein>
<organism evidence="1">
    <name type="scientific">Arundo donax</name>
    <name type="common">Giant reed</name>
    <name type="synonym">Donax arundinaceus</name>
    <dbReference type="NCBI Taxonomy" id="35708"/>
    <lineage>
        <taxon>Eukaryota</taxon>
        <taxon>Viridiplantae</taxon>
        <taxon>Streptophyta</taxon>
        <taxon>Embryophyta</taxon>
        <taxon>Tracheophyta</taxon>
        <taxon>Spermatophyta</taxon>
        <taxon>Magnoliopsida</taxon>
        <taxon>Liliopsida</taxon>
        <taxon>Poales</taxon>
        <taxon>Poaceae</taxon>
        <taxon>PACMAD clade</taxon>
        <taxon>Arundinoideae</taxon>
        <taxon>Arundineae</taxon>
        <taxon>Arundo</taxon>
    </lineage>
</organism>
<proteinExistence type="predicted"/>
<dbReference type="AlphaFoldDB" id="A0A0A9A647"/>
<dbReference type="EMBL" id="GBRH01250786">
    <property type="protein sequence ID" value="JAD47109.1"/>
    <property type="molecule type" value="Transcribed_RNA"/>
</dbReference>
<name>A0A0A9A647_ARUDO</name>
<sequence length="19" mass="1929">MAGARGLVDNLSRSLIQGA</sequence>
<accession>A0A0A9A647</accession>
<evidence type="ECO:0000313" key="1">
    <source>
        <dbReference type="EMBL" id="JAD47109.1"/>
    </source>
</evidence>
<reference evidence="1" key="1">
    <citation type="submission" date="2014-09" db="EMBL/GenBank/DDBJ databases">
        <authorList>
            <person name="Magalhaes I.L.F."/>
            <person name="Oliveira U."/>
            <person name="Santos F.R."/>
            <person name="Vidigal T.H.D.A."/>
            <person name="Brescovit A.D."/>
            <person name="Santos A.J."/>
        </authorList>
    </citation>
    <scope>NUCLEOTIDE SEQUENCE</scope>
    <source>
        <tissue evidence="1">Shoot tissue taken approximately 20 cm above the soil surface</tissue>
    </source>
</reference>